<feature type="signal peptide" evidence="2">
    <location>
        <begin position="1"/>
        <end position="25"/>
    </location>
</feature>
<dbReference type="PANTHER" id="PTHR30535:SF7">
    <property type="entry name" value="IRON(III) DICITRATE-BINDING PROTEIN"/>
    <property type="match status" value="1"/>
</dbReference>
<dbReference type="AlphaFoldDB" id="A0A1M6I1B0"/>
<dbReference type="PROSITE" id="PS51257">
    <property type="entry name" value="PROKAR_LIPOPROTEIN"/>
    <property type="match status" value="1"/>
</dbReference>
<evidence type="ECO:0000259" key="3">
    <source>
        <dbReference type="PROSITE" id="PS50983"/>
    </source>
</evidence>
<dbReference type="RefSeq" id="WP_073188054.1">
    <property type="nucleotide sequence ID" value="NZ_FQZG01000036.1"/>
</dbReference>
<evidence type="ECO:0000256" key="1">
    <source>
        <dbReference type="ARBA" id="ARBA00008814"/>
    </source>
</evidence>
<dbReference type="EMBL" id="FQZG01000036">
    <property type="protein sequence ID" value="SHJ28207.1"/>
    <property type="molecule type" value="Genomic_DNA"/>
</dbReference>
<dbReference type="PANTHER" id="PTHR30535">
    <property type="entry name" value="VITAMIN B12-BINDING PROTEIN"/>
    <property type="match status" value="1"/>
</dbReference>
<dbReference type="STRING" id="1123357.SAMN02745244_02142"/>
<sequence>MRAPRVGLVLSALSVSLLVAVSGCAGAPASSPAPTASASIGATSPEAAAFPVDVTSCGFTATLPAAPSRAVTLNQAATEVALALGVEGQLAGTAYLDDAVPEKWQAAYESVPVISEKYPDRETLLAAEPDFLYAAFGSAFTAEVAGTQEELATAGIPSLLSPFGCTDKALRAPSSFESVWDEIDSVATAFGVPERAAKVREEQQATLGQLNDQAAGKDVRIFWFDSGDKAAFAGVGSGGPQLVISAVGATNVFADIEGSWADVSWEQVLASDPDVIVLADASWSTAAAKREQLENDPVLKDLAAVKAGNFVTIPFSESTPGIRLVDGASHLAEQLTALNLS</sequence>
<organism evidence="4 5">
    <name type="scientific">Tessaracoccus bendigoensis DSM 12906</name>
    <dbReference type="NCBI Taxonomy" id="1123357"/>
    <lineage>
        <taxon>Bacteria</taxon>
        <taxon>Bacillati</taxon>
        <taxon>Actinomycetota</taxon>
        <taxon>Actinomycetes</taxon>
        <taxon>Propionibacteriales</taxon>
        <taxon>Propionibacteriaceae</taxon>
        <taxon>Tessaracoccus</taxon>
    </lineage>
</organism>
<protein>
    <submittedName>
        <fullName evidence="4">Iron complex transport system substrate-binding protein</fullName>
    </submittedName>
</protein>
<dbReference type="Proteomes" id="UP000184512">
    <property type="component" value="Unassembled WGS sequence"/>
</dbReference>
<dbReference type="PROSITE" id="PS50983">
    <property type="entry name" value="FE_B12_PBP"/>
    <property type="match status" value="1"/>
</dbReference>
<evidence type="ECO:0000313" key="4">
    <source>
        <dbReference type="EMBL" id="SHJ28207.1"/>
    </source>
</evidence>
<dbReference type="InterPro" id="IPR050902">
    <property type="entry name" value="ABC_Transporter_SBP"/>
</dbReference>
<keyword evidence="2" id="KW-0732">Signal</keyword>
<gene>
    <name evidence="4" type="ORF">SAMN02745244_02142</name>
</gene>
<dbReference type="InterPro" id="IPR002491">
    <property type="entry name" value="ABC_transptr_periplasmic_BD"/>
</dbReference>
<accession>A0A1M6I1B0</accession>
<evidence type="ECO:0000256" key="2">
    <source>
        <dbReference type="SAM" id="SignalP"/>
    </source>
</evidence>
<dbReference type="SUPFAM" id="SSF53807">
    <property type="entry name" value="Helical backbone' metal receptor"/>
    <property type="match status" value="1"/>
</dbReference>
<proteinExistence type="inferred from homology"/>
<feature type="domain" description="Fe/B12 periplasmic-binding" evidence="3">
    <location>
        <begin position="69"/>
        <end position="341"/>
    </location>
</feature>
<comment type="similarity">
    <text evidence="1">Belongs to the bacterial solute-binding protein 8 family.</text>
</comment>
<keyword evidence="5" id="KW-1185">Reference proteome</keyword>
<dbReference type="Gene3D" id="3.40.50.1980">
    <property type="entry name" value="Nitrogenase molybdenum iron protein domain"/>
    <property type="match status" value="2"/>
</dbReference>
<evidence type="ECO:0000313" key="5">
    <source>
        <dbReference type="Proteomes" id="UP000184512"/>
    </source>
</evidence>
<dbReference type="Pfam" id="PF01497">
    <property type="entry name" value="Peripla_BP_2"/>
    <property type="match status" value="1"/>
</dbReference>
<reference evidence="4 5" key="1">
    <citation type="submission" date="2016-11" db="EMBL/GenBank/DDBJ databases">
        <authorList>
            <person name="Jaros S."/>
            <person name="Januszkiewicz K."/>
            <person name="Wedrychowicz H."/>
        </authorList>
    </citation>
    <scope>NUCLEOTIDE SEQUENCE [LARGE SCALE GENOMIC DNA]</scope>
    <source>
        <strain evidence="4 5">DSM 12906</strain>
    </source>
</reference>
<feature type="chain" id="PRO_5039141762" evidence="2">
    <location>
        <begin position="26"/>
        <end position="341"/>
    </location>
</feature>
<name>A0A1M6I1B0_9ACTN</name>
<dbReference type="OrthoDB" id="9797850at2"/>